<name>A0A8X6WQM7_9ARAC</name>
<dbReference type="AlphaFoldDB" id="A0A8X6WQM7"/>
<accession>A0A8X6WQM7</accession>
<dbReference type="Proteomes" id="UP000886998">
    <property type="component" value="Unassembled WGS sequence"/>
</dbReference>
<evidence type="ECO:0000313" key="2">
    <source>
        <dbReference type="Proteomes" id="UP000886998"/>
    </source>
</evidence>
<dbReference type="EMBL" id="BMAV01001460">
    <property type="protein sequence ID" value="GFY39637.1"/>
    <property type="molecule type" value="Genomic_DNA"/>
</dbReference>
<gene>
    <name evidence="1" type="ORF">TNIN_25721</name>
</gene>
<organism evidence="1 2">
    <name type="scientific">Trichonephila inaurata madagascariensis</name>
    <dbReference type="NCBI Taxonomy" id="2747483"/>
    <lineage>
        <taxon>Eukaryota</taxon>
        <taxon>Metazoa</taxon>
        <taxon>Ecdysozoa</taxon>
        <taxon>Arthropoda</taxon>
        <taxon>Chelicerata</taxon>
        <taxon>Arachnida</taxon>
        <taxon>Araneae</taxon>
        <taxon>Araneomorphae</taxon>
        <taxon>Entelegynae</taxon>
        <taxon>Araneoidea</taxon>
        <taxon>Nephilidae</taxon>
        <taxon>Trichonephila</taxon>
        <taxon>Trichonephila inaurata</taxon>
    </lineage>
</organism>
<keyword evidence="2" id="KW-1185">Reference proteome</keyword>
<reference evidence="1" key="1">
    <citation type="submission" date="2020-08" db="EMBL/GenBank/DDBJ databases">
        <title>Multicomponent nature underlies the extraordinary mechanical properties of spider dragline silk.</title>
        <authorList>
            <person name="Kono N."/>
            <person name="Nakamura H."/>
            <person name="Mori M."/>
            <person name="Yoshida Y."/>
            <person name="Ohtoshi R."/>
            <person name="Malay A.D."/>
            <person name="Moran D.A.P."/>
            <person name="Tomita M."/>
            <person name="Numata K."/>
            <person name="Arakawa K."/>
        </authorList>
    </citation>
    <scope>NUCLEOTIDE SEQUENCE</scope>
</reference>
<proteinExistence type="predicted"/>
<comment type="caution">
    <text evidence="1">The sequence shown here is derived from an EMBL/GenBank/DDBJ whole genome shotgun (WGS) entry which is preliminary data.</text>
</comment>
<evidence type="ECO:0000313" key="1">
    <source>
        <dbReference type="EMBL" id="GFY39637.1"/>
    </source>
</evidence>
<sequence>MQFGLIMRQRRPMGDSGAFDIERLFRLVRLTNDVRALERTSKIDGAVIEQRNRLIPERGCEDDSDELDRRERIEGCRDKMLQLQWSLNNVVC</sequence>
<protein>
    <submittedName>
        <fullName evidence="1">Uncharacterized protein</fullName>
    </submittedName>
</protein>